<dbReference type="EMBL" id="HQ641347">
    <property type="protein sequence ID" value="ADX87907.1"/>
    <property type="molecule type" value="Genomic_DNA"/>
</dbReference>
<evidence type="ECO:0000313" key="1">
    <source>
        <dbReference type="EMBL" id="ADX87907.1"/>
    </source>
</evidence>
<name>F1D1B3_9CAUD</name>
<reference evidence="1 2" key="1">
    <citation type="journal article" date="2011" name="MBio">
        <title>Evidence of a dominant lineage of Vibrio cholerae-specific lytic bacteriophages shed by cholera patients over a 10-year period in Dhaka, Bangladesh.</title>
        <authorList>
            <person name="Seed K.D."/>
            <person name="Bodi K.L."/>
            <person name="Kropinski A.M."/>
            <person name="Ackermann H.W."/>
            <person name="Calderwood S.B."/>
            <person name="Qadri F."/>
            <person name="Camilli A."/>
        </authorList>
    </citation>
    <scope>NUCLEOTIDE SEQUENCE [LARGE SCALE GENOMIC DNA]</scope>
</reference>
<dbReference type="KEGG" id="vg:10228570"/>
<protein>
    <submittedName>
        <fullName evidence="1">Uncharacterized protein ORF91</fullName>
    </submittedName>
</protein>
<proteinExistence type="predicted"/>
<dbReference type="GeneID" id="10228570"/>
<sequence>MHILQYILILLFTPIRKVVGLFWFWVIAGFRHKATNIVYNYHLSTGKWLKRLEERHPKKVVNGWVLDGKRVGEGVVRFKQVSYLQYLFWYWVVWIWCDDDSNYDSTDTTFIKTILDGERKSWVMKFFGERLKSEYQYLLSRKFGNRFELGDKQLGNVSLRKCWLSTTLWLMRNTAYNAKYSMYESDKQHFKFTVGKYRFGWYPEDVVNGKQNYTLKFFE</sequence>
<organism evidence="1 2">
    <name type="scientific">Vibrio phage ICP1</name>
    <dbReference type="NCBI Taxonomy" id="979525"/>
    <lineage>
        <taxon>Viruses</taxon>
        <taxon>Duplodnaviria</taxon>
        <taxon>Heunggongvirae</taxon>
        <taxon>Uroviricota</taxon>
        <taxon>Caudoviricetes</taxon>
        <taxon>Mohonavirus</taxon>
        <taxon>Mohonavirus ICP1</taxon>
    </lineage>
</organism>
<dbReference type="RefSeq" id="YP_004251032.1">
    <property type="nucleotide sequence ID" value="NC_015157.1"/>
</dbReference>
<dbReference type="Proteomes" id="UP000007502">
    <property type="component" value="Segment"/>
</dbReference>
<keyword evidence="2" id="KW-1185">Reference proteome</keyword>
<accession>F1D1B3</accession>
<gene>
    <name evidence="1" type="primary">ORF91</name>
</gene>
<dbReference type="OrthoDB" id="33005at10239"/>
<evidence type="ECO:0000313" key="2">
    <source>
        <dbReference type="Proteomes" id="UP000007502"/>
    </source>
</evidence>